<dbReference type="EMBL" id="JACIDT010000012">
    <property type="protein sequence ID" value="MBB3927479.1"/>
    <property type="molecule type" value="Genomic_DNA"/>
</dbReference>
<dbReference type="RefSeq" id="WP_188072979.1">
    <property type="nucleotide sequence ID" value="NZ_BSPS01000021.1"/>
</dbReference>
<accession>A0A7W6FRX5</accession>
<protein>
    <recommendedName>
        <fullName evidence="3">Heavy-metal-associated domain-containing protein</fullName>
    </recommendedName>
</protein>
<evidence type="ECO:0000313" key="1">
    <source>
        <dbReference type="EMBL" id="MBB3927479.1"/>
    </source>
</evidence>
<evidence type="ECO:0008006" key="3">
    <source>
        <dbReference type="Google" id="ProtNLM"/>
    </source>
</evidence>
<evidence type="ECO:0000313" key="2">
    <source>
        <dbReference type="Proteomes" id="UP000571950"/>
    </source>
</evidence>
<sequence length="421" mass="44438">MIQIARLPFLPASLPAARLLALPAAVALGLTAATLVAQMEGERGVPPIASSGDFEVGDIRVDVQADSAEAARTAGWRQAQRLAWRKLSASMRGGAIGLSDSQIDQIVSGIEVEQEQIGPNRYIATLRVLFDRARAGQILGVRGSAMRSPPLLVIPILREGGSSTVFETINEWQKAWARYRTGDSAIDYVRTSGTGQDALLLNAGQIGRRGRLWWRNILDQYGAADVIFPIARLERQWPGGPVIGSFAARYGPDNELLGSFSLRANNEAAIPKMLDEAIARINGIYSQALLDGRLRPDPSLVIEEPVSASEIDLGNVTDLPVETSDVPVISAPGVASYSIQFDTPDVNSVSAGEAQLRSIPGVKSAATSSLALGGVSVMQVSFDGTADALKAALQAKGYQVSGSGTTLRVTRRSGGSPAGGQ</sequence>
<dbReference type="Proteomes" id="UP000571950">
    <property type="component" value="Unassembled WGS sequence"/>
</dbReference>
<gene>
    <name evidence="1" type="ORF">GGR43_003210</name>
</gene>
<keyword evidence="2" id="KW-1185">Reference proteome</keyword>
<reference evidence="1 2" key="1">
    <citation type="submission" date="2020-08" db="EMBL/GenBank/DDBJ databases">
        <title>Genomic Encyclopedia of Type Strains, Phase IV (KMG-IV): sequencing the most valuable type-strain genomes for metagenomic binning, comparative biology and taxonomic classification.</title>
        <authorList>
            <person name="Goeker M."/>
        </authorList>
    </citation>
    <scope>NUCLEOTIDE SEQUENCE [LARGE SCALE GENOMIC DNA]</scope>
    <source>
        <strain evidence="1 2">DSM 26189</strain>
    </source>
</reference>
<comment type="caution">
    <text evidence="1">The sequence shown here is derived from an EMBL/GenBank/DDBJ whole genome shotgun (WGS) entry which is preliminary data.</text>
</comment>
<dbReference type="AlphaFoldDB" id="A0A7W6FRX5"/>
<name>A0A7W6FRX5_9SPHN</name>
<organism evidence="1 2">
    <name type="scientific">Sphingobium jiangsuense</name>
    <dbReference type="NCBI Taxonomy" id="870476"/>
    <lineage>
        <taxon>Bacteria</taxon>
        <taxon>Pseudomonadati</taxon>
        <taxon>Pseudomonadota</taxon>
        <taxon>Alphaproteobacteria</taxon>
        <taxon>Sphingomonadales</taxon>
        <taxon>Sphingomonadaceae</taxon>
        <taxon>Sphingobium</taxon>
    </lineage>
</organism>
<proteinExistence type="predicted"/>